<dbReference type="InterPro" id="IPR006528">
    <property type="entry name" value="Phage_head_morphogenesis_dom"/>
</dbReference>
<comment type="caution">
    <text evidence="2">The sequence shown here is derived from an EMBL/GenBank/DDBJ whole genome shotgun (WGS) entry which is preliminary data.</text>
</comment>
<accession>A0A0F9A4K5</accession>
<reference evidence="2" key="1">
    <citation type="journal article" date="2015" name="Nature">
        <title>Complex archaea that bridge the gap between prokaryotes and eukaryotes.</title>
        <authorList>
            <person name="Spang A."/>
            <person name="Saw J.H."/>
            <person name="Jorgensen S.L."/>
            <person name="Zaremba-Niedzwiedzka K."/>
            <person name="Martijn J."/>
            <person name="Lind A.E."/>
            <person name="van Eijk R."/>
            <person name="Schleper C."/>
            <person name="Guy L."/>
            <person name="Ettema T.J."/>
        </authorList>
    </citation>
    <scope>NUCLEOTIDE SEQUENCE</scope>
</reference>
<organism evidence="2">
    <name type="scientific">marine sediment metagenome</name>
    <dbReference type="NCBI Taxonomy" id="412755"/>
    <lineage>
        <taxon>unclassified sequences</taxon>
        <taxon>metagenomes</taxon>
        <taxon>ecological metagenomes</taxon>
    </lineage>
</organism>
<name>A0A0F9A4K5_9ZZZZ</name>
<feature type="domain" description="Phage head morphogenesis" evidence="1">
    <location>
        <begin position="191"/>
        <end position="349"/>
    </location>
</feature>
<dbReference type="EMBL" id="LAZR01056754">
    <property type="protein sequence ID" value="KKK73519.1"/>
    <property type="molecule type" value="Genomic_DNA"/>
</dbReference>
<gene>
    <name evidence="2" type="ORF">LCGC14_2893020</name>
</gene>
<evidence type="ECO:0000313" key="2">
    <source>
        <dbReference type="EMBL" id="KKK73519.1"/>
    </source>
</evidence>
<protein>
    <recommendedName>
        <fullName evidence="1">Phage head morphogenesis domain-containing protein</fullName>
    </recommendedName>
</protein>
<sequence>FIIKLKQNNFEKKFIFQGNFLSSLKQVAKINNMDIRKNVKNLLEFKQPALLLAAPDPTWEQWGETFHKATDQVARAWELQFSSAARLRFSEGLQGVLAFLGGKARKQTPGELEEFLRDALGWIDVEDVALWASVFTPLVEGLIEDQAQIWVQALGIPFSIDNPEVQAFIADYTFQFADKLGVTTKEQLRLLIAEAQLEGWSIPKLRDELTGVYSGWSDIRAEMIARTETIRSSNAGAIEAYKTNGIIEKQWFTALDERVCPFCESMHGRIVATEELFAIKGETIVVELPDEAALIRTDWLHFAQHISAERYAWSNGVIDLREDKRVVTLTLTYDDVGYPPLHPNCRCVILPVVVDAEFNSIPNLLRSSNG</sequence>
<dbReference type="AlphaFoldDB" id="A0A0F9A4K5"/>
<evidence type="ECO:0000259" key="1">
    <source>
        <dbReference type="Pfam" id="PF04233"/>
    </source>
</evidence>
<feature type="non-terminal residue" evidence="2">
    <location>
        <position position="1"/>
    </location>
</feature>
<proteinExistence type="predicted"/>
<dbReference type="Pfam" id="PF04233">
    <property type="entry name" value="Phage_Mu_F"/>
    <property type="match status" value="1"/>
</dbReference>